<reference evidence="4" key="1">
    <citation type="journal article" date="2017" name="Cell">
        <title>Insights into land plant evolution garnered from the Marchantia polymorpha genome.</title>
        <authorList>
            <person name="Bowman J.L."/>
            <person name="Kohchi T."/>
            <person name="Yamato K.T."/>
            <person name="Jenkins J."/>
            <person name="Shu S."/>
            <person name="Ishizaki K."/>
            <person name="Yamaoka S."/>
            <person name="Nishihama R."/>
            <person name="Nakamura Y."/>
            <person name="Berger F."/>
            <person name="Adam C."/>
            <person name="Aki S.S."/>
            <person name="Althoff F."/>
            <person name="Araki T."/>
            <person name="Arteaga-Vazquez M.A."/>
            <person name="Balasubrmanian S."/>
            <person name="Barry K."/>
            <person name="Bauer D."/>
            <person name="Boehm C.R."/>
            <person name="Briginshaw L."/>
            <person name="Caballero-Perez J."/>
            <person name="Catarino B."/>
            <person name="Chen F."/>
            <person name="Chiyoda S."/>
            <person name="Chovatia M."/>
            <person name="Davies K.M."/>
            <person name="Delmans M."/>
            <person name="Demura T."/>
            <person name="Dierschke T."/>
            <person name="Dolan L."/>
            <person name="Dorantes-Acosta A.E."/>
            <person name="Eklund D.M."/>
            <person name="Florent S.N."/>
            <person name="Flores-Sandoval E."/>
            <person name="Fujiyama A."/>
            <person name="Fukuzawa H."/>
            <person name="Galik B."/>
            <person name="Grimanelli D."/>
            <person name="Grimwood J."/>
            <person name="Grossniklaus U."/>
            <person name="Hamada T."/>
            <person name="Haseloff J."/>
            <person name="Hetherington A.J."/>
            <person name="Higo A."/>
            <person name="Hirakawa Y."/>
            <person name="Hundley H.N."/>
            <person name="Ikeda Y."/>
            <person name="Inoue K."/>
            <person name="Inoue S.I."/>
            <person name="Ishida S."/>
            <person name="Jia Q."/>
            <person name="Kakita M."/>
            <person name="Kanazawa T."/>
            <person name="Kawai Y."/>
            <person name="Kawashima T."/>
            <person name="Kennedy M."/>
            <person name="Kinose K."/>
            <person name="Kinoshita T."/>
            <person name="Kohara Y."/>
            <person name="Koide E."/>
            <person name="Komatsu K."/>
            <person name="Kopischke S."/>
            <person name="Kubo M."/>
            <person name="Kyozuka J."/>
            <person name="Lagercrantz U."/>
            <person name="Lin S.S."/>
            <person name="Lindquist E."/>
            <person name="Lipzen A.M."/>
            <person name="Lu C.W."/>
            <person name="De Luna E."/>
            <person name="Martienssen R.A."/>
            <person name="Minamino N."/>
            <person name="Mizutani M."/>
            <person name="Mizutani M."/>
            <person name="Mochizuki N."/>
            <person name="Monte I."/>
            <person name="Mosher R."/>
            <person name="Nagasaki H."/>
            <person name="Nakagami H."/>
            <person name="Naramoto S."/>
            <person name="Nishitani K."/>
            <person name="Ohtani M."/>
            <person name="Okamoto T."/>
            <person name="Okumura M."/>
            <person name="Phillips J."/>
            <person name="Pollak B."/>
            <person name="Reinders A."/>
            <person name="Rovekamp M."/>
            <person name="Sano R."/>
            <person name="Sawa S."/>
            <person name="Schmid M.W."/>
            <person name="Shirakawa M."/>
            <person name="Solano R."/>
            <person name="Spunde A."/>
            <person name="Suetsugu N."/>
            <person name="Sugano S."/>
            <person name="Sugiyama A."/>
            <person name="Sun R."/>
            <person name="Suzuki Y."/>
            <person name="Takenaka M."/>
            <person name="Takezawa D."/>
            <person name="Tomogane H."/>
            <person name="Tsuzuki M."/>
            <person name="Ueda T."/>
            <person name="Umeda M."/>
            <person name="Ward J.M."/>
            <person name="Watanabe Y."/>
            <person name="Yazaki K."/>
            <person name="Yokoyama R."/>
            <person name="Yoshitake Y."/>
            <person name="Yotsui I."/>
            <person name="Zachgo S."/>
            <person name="Schmutz J."/>
        </authorList>
    </citation>
    <scope>NUCLEOTIDE SEQUENCE [LARGE SCALE GENOMIC DNA]</scope>
    <source>
        <strain evidence="4">Tak-1</strain>
    </source>
</reference>
<dbReference type="InterPro" id="IPR000073">
    <property type="entry name" value="AB_hydrolase_1"/>
</dbReference>
<dbReference type="EMBL" id="KZ772757">
    <property type="protein sequence ID" value="PTQ33883.1"/>
    <property type="molecule type" value="Genomic_DNA"/>
</dbReference>
<dbReference type="Gene3D" id="3.40.50.1820">
    <property type="entry name" value="alpha/beta hydrolase"/>
    <property type="match status" value="1"/>
</dbReference>
<evidence type="ECO:0000259" key="2">
    <source>
        <dbReference type="Pfam" id="PF12697"/>
    </source>
</evidence>
<feature type="chain" id="PRO_5015334210" description="AB hydrolase-1 domain-containing protein" evidence="1">
    <location>
        <begin position="23"/>
        <end position="291"/>
    </location>
</feature>
<dbReference type="InterPro" id="IPR029058">
    <property type="entry name" value="AB_hydrolase_fold"/>
</dbReference>
<name>A0A2R6WJ71_MARPO</name>
<gene>
    <name evidence="3" type="ORF">MARPO_0085s0087</name>
</gene>
<feature type="signal peptide" evidence="1">
    <location>
        <begin position="1"/>
        <end position="22"/>
    </location>
</feature>
<proteinExistence type="predicted"/>
<evidence type="ECO:0000256" key="1">
    <source>
        <dbReference type="SAM" id="SignalP"/>
    </source>
</evidence>
<dbReference type="Pfam" id="PF12697">
    <property type="entry name" value="Abhydrolase_6"/>
    <property type="match status" value="1"/>
</dbReference>
<dbReference type="PANTHER" id="PTHR10992">
    <property type="entry name" value="METHYLESTERASE FAMILY MEMBER"/>
    <property type="match status" value="1"/>
</dbReference>
<keyword evidence="4" id="KW-1185">Reference proteome</keyword>
<accession>A0A2R6WJ71</accession>
<dbReference type="Proteomes" id="UP000244005">
    <property type="component" value="Unassembled WGS sequence"/>
</dbReference>
<feature type="domain" description="AB hydrolase-1" evidence="2">
    <location>
        <begin position="46"/>
        <end position="281"/>
    </location>
</feature>
<evidence type="ECO:0000313" key="4">
    <source>
        <dbReference type="Proteomes" id="UP000244005"/>
    </source>
</evidence>
<dbReference type="OrthoDB" id="408373at2759"/>
<dbReference type="SUPFAM" id="SSF53474">
    <property type="entry name" value="alpha/beta-Hydrolases"/>
    <property type="match status" value="1"/>
</dbReference>
<dbReference type="InterPro" id="IPR045889">
    <property type="entry name" value="MES/HNL"/>
</dbReference>
<organism evidence="3 4">
    <name type="scientific">Marchantia polymorpha</name>
    <name type="common">Common liverwort</name>
    <name type="synonym">Marchantia aquatica</name>
    <dbReference type="NCBI Taxonomy" id="3197"/>
    <lineage>
        <taxon>Eukaryota</taxon>
        <taxon>Viridiplantae</taxon>
        <taxon>Streptophyta</taxon>
        <taxon>Embryophyta</taxon>
        <taxon>Marchantiophyta</taxon>
        <taxon>Marchantiopsida</taxon>
        <taxon>Marchantiidae</taxon>
        <taxon>Marchantiales</taxon>
        <taxon>Marchantiaceae</taxon>
        <taxon>Marchantia</taxon>
    </lineage>
</organism>
<keyword evidence="1" id="KW-0732">Signal</keyword>
<dbReference type="Gramene" id="Mp3g09400.1">
    <property type="protein sequence ID" value="Mp3g09400.1.cds"/>
    <property type="gene ID" value="Mp3g09400"/>
</dbReference>
<protein>
    <recommendedName>
        <fullName evidence="2">AB hydrolase-1 domain-containing protein</fullName>
    </recommendedName>
</protein>
<sequence>MGPKSSLLWTLVFFTSATYHAAFPISLPSEGLHGMTTEAESNSRHVVLVHGSGLGAWCWYKMVNLLQKRGYTVAAIDLTSQGRDRTNPDTVTTLDEYAKPLLNYLENLNGQAFLVAHSLGGITVSFAMEKYPQKIQKAVFVTSRMPLNNQSSHTSLPPESTEPGRPSDFVILNYANGPSAPPTSFSYNLSYIQDMFFNETPDQDVTLAMLSMSPTPYAISFEVLKLTPARYGSVRRFYVFTLNDHLSTPAAQQFTIDRNPPERVFKIRSDHSPFVSHPRQLTNIFEMIYNL</sequence>
<dbReference type="AlphaFoldDB" id="A0A2R6WJ71"/>
<dbReference type="PANTHER" id="PTHR10992:SF1086">
    <property type="entry name" value="AB HYDROLASE-1 DOMAIN-CONTAINING PROTEIN"/>
    <property type="match status" value="1"/>
</dbReference>
<dbReference type="GO" id="GO:0080030">
    <property type="term" value="F:methyl indole-3-acetate esterase activity"/>
    <property type="evidence" value="ECO:0000318"/>
    <property type="project" value="GO_Central"/>
</dbReference>
<evidence type="ECO:0000313" key="3">
    <source>
        <dbReference type="EMBL" id="PTQ33883.1"/>
    </source>
</evidence>
<dbReference type="GO" id="GO:0080032">
    <property type="term" value="F:methyl jasmonate esterase activity"/>
    <property type="evidence" value="ECO:0000318"/>
    <property type="project" value="GO_Central"/>
</dbReference>